<gene>
    <name evidence="1" type="ORF">Sxan_77540</name>
</gene>
<protein>
    <submittedName>
        <fullName evidence="1">Uncharacterized protein</fullName>
    </submittedName>
</protein>
<dbReference type="RefSeq" id="WP_078904707.1">
    <property type="nucleotide sequence ID" value="NZ_BNEE01000011.1"/>
</dbReference>
<comment type="caution">
    <text evidence="1">The sequence shown here is derived from an EMBL/GenBank/DDBJ whole genome shotgun (WGS) entry which is preliminary data.</text>
</comment>
<keyword evidence="2" id="KW-1185">Reference proteome</keyword>
<evidence type="ECO:0000313" key="2">
    <source>
        <dbReference type="Proteomes" id="UP000600026"/>
    </source>
</evidence>
<proteinExistence type="predicted"/>
<dbReference type="OrthoDB" id="4228461at2"/>
<organism evidence="1 2">
    <name type="scientific">Streptomyces xanthophaeus</name>
    <dbReference type="NCBI Taxonomy" id="67385"/>
    <lineage>
        <taxon>Bacteria</taxon>
        <taxon>Bacillati</taxon>
        <taxon>Actinomycetota</taxon>
        <taxon>Actinomycetes</taxon>
        <taxon>Kitasatosporales</taxon>
        <taxon>Streptomycetaceae</taxon>
        <taxon>Streptomyces</taxon>
    </lineage>
</organism>
<dbReference type="EMBL" id="BNEE01000011">
    <property type="protein sequence ID" value="GHI90390.1"/>
    <property type="molecule type" value="Genomic_DNA"/>
</dbReference>
<reference evidence="1" key="1">
    <citation type="submission" date="2020-09" db="EMBL/GenBank/DDBJ databases">
        <title>Whole genome shotgun sequence of Streptomyces xanthophaeus NBRC 12829.</title>
        <authorList>
            <person name="Komaki H."/>
            <person name="Tamura T."/>
        </authorList>
    </citation>
    <scope>NUCLEOTIDE SEQUENCE</scope>
    <source>
        <strain evidence="1">NBRC 12829</strain>
    </source>
</reference>
<accession>A0A919H642</accession>
<dbReference type="AlphaFoldDB" id="A0A919H642"/>
<dbReference type="Proteomes" id="UP000600026">
    <property type="component" value="Unassembled WGS sequence"/>
</dbReference>
<evidence type="ECO:0000313" key="1">
    <source>
        <dbReference type="EMBL" id="GHI90390.1"/>
    </source>
</evidence>
<sequence length="169" mass="18049">MTSTEAAAIALQDHAALWRVGEISASEVVDSACDALVAGLDTPNLRILAACTRAEANYDVHDLLPPALAELGLTLHPVGSEAGQEAAVRALARRMLAGELKPWELTFRIHRRYGHELPLAERLVELDDEYGMLEDGDEALAQVDAEVTAEARRLAAHPTVPAEPTASPG</sequence>
<name>A0A919H642_9ACTN</name>